<dbReference type="SUPFAM" id="SSF55298">
    <property type="entry name" value="YjgF-like"/>
    <property type="match status" value="1"/>
</dbReference>
<accession>A0A4R6YKD8</accession>
<gene>
    <name evidence="1" type="ORF">DFR29_12523</name>
</gene>
<dbReference type="PANTHER" id="PTHR11803">
    <property type="entry name" value="2-IMINOBUTANOATE/2-IMINOPROPANOATE DEAMINASE RIDA"/>
    <property type="match status" value="1"/>
</dbReference>
<protein>
    <submittedName>
        <fullName evidence="1">Enamine deaminase RidA (YjgF/YER057c/UK114 family)</fullName>
    </submittedName>
</protein>
<dbReference type="Proteomes" id="UP000295293">
    <property type="component" value="Unassembled WGS sequence"/>
</dbReference>
<dbReference type="Gene3D" id="3.30.1330.40">
    <property type="entry name" value="RutC-like"/>
    <property type="match status" value="1"/>
</dbReference>
<reference evidence="1 2" key="1">
    <citation type="submission" date="2019-03" db="EMBL/GenBank/DDBJ databases">
        <title>Genomic Encyclopedia of Type Strains, Phase IV (KMG-IV): sequencing the most valuable type-strain genomes for metagenomic binning, comparative biology and taxonomic classification.</title>
        <authorList>
            <person name="Goeker M."/>
        </authorList>
    </citation>
    <scope>NUCLEOTIDE SEQUENCE [LARGE SCALE GENOMIC DNA]</scope>
    <source>
        <strain evidence="1 2">DSM 21667</strain>
    </source>
</reference>
<name>A0A4R6YKD8_9GAMM</name>
<proteinExistence type="predicted"/>
<keyword evidence="2" id="KW-1185">Reference proteome</keyword>
<sequence length="134" mass="14062">MAEFSAIVPAEVAAPEGGYVHGLKLAAGQELLFVSGQIPSNPDGSIAQGFDEQCRAVWRNILATLQAAGLGVGDIVKITTFLTSRDHAARNGAIRREVLGSHQPALTVIVAQTLDPAWLLEIEAIAASRSPQHG</sequence>
<dbReference type="GO" id="GO:0019239">
    <property type="term" value="F:deaminase activity"/>
    <property type="evidence" value="ECO:0007669"/>
    <property type="project" value="TreeGrafter"/>
</dbReference>
<evidence type="ECO:0000313" key="2">
    <source>
        <dbReference type="Proteomes" id="UP000295293"/>
    </source>
</evidence>
<evidence type="ECO:0000313" key="1">
    <source>
        <dbReference type="EMBL" id="TDR37361.1"/>
    </source>
</evidence>
<dbReference type="EMBL" id="SNZH01000025">
    <property type="protein sequence ID" value="TDR37361.1"/>
    <property type="molecule type" value="Genomic_DNA"/>
</dbReference>
<dbReference type="CDD" id="cd00448">
    <property type="entry name" value="YjgF_YER057c_UK114_family"/>
    <property type="match status" value="1"/>
</dbReference>
<organism evidence="1 2">
    <name type="scientific">Tahibacter aquaticus</name>
    <dbReference type="NCBI Taxonomy" id="520092"/>
    <lineage>
        <taxon>Bacteria</taxon>
        <taxon>Pseudomonadati</taxon>
        <taxon>Pseudomonadota</taxon>
        <taxon>Gammaproteobacteria</taxon>
        <taxon>Lysobacterales</taxon>
        <taxon>Rhodanobacteraceae</taxon>
        <taxon>Tahibacter</taxon>
    </lineage>
</organism>
<dbReference type="InterPro" id="IPR035959">
    <property type="entry name" value="RutC-like_sf"/>
</dbReference>
<dbReference type="AlphaFoldDB" id="A0A4R6YKD8"/>
<dbReference type="RefSeq" id="WP_133821742.1">
    <property type="nucleotide sequence ID" value="NZ_SNZH01000025.1"/>
</dbReference>
<dbReference type="PANTHER" id="PTHR11803:SF44">
    <property type="entry name" value="RUTC FAMILY PROTEIN YJGH"/>
    <property type="match status" value="1"/>
</dbReference>
<dbReference type="GO" id="GO:0005829">
    <property type="term" value="C:cytosol"/>
    <property type="evidence" value="ECO:0007669"/>
    <property type="project" value="TreeGrafter"/>
</dbReference>
<comment type="caution">
    <text evidence="1">The sequence shown here is derived from an EMBL/GenBank/DDBJ whole genome shotgun (WGS) entry which is preliminary data.</text>
</comment>
<dbReference type="Pfam" id="PF01042">
    <property type="entry name" value="Ribonuc_L-PSP"/>
    <property type="match status" value="1"/>
</dbReference>
<dbReference type="OrthoDB" id="6899345at2"/>
<dbReference type="InterPro" id="IPR006175">
    <property type="entry name" value="YjgF/YER057c/UK114"/>
</dbReference>